<dbReference type="STRING" id="341454.A0A4V6RHD9"/>
<evidence type="ECO:0000313" key="9">
    <source>
        <dbReference type="EMBL" id="TGZ80035.1"/>
    </source>
</evidence>
<dbReference type="EMBL" id="ML220127">
    <property type="protein sequence ID" value="TGZ80035.1"/>
    <property type="molecule type" value="Genomic_DNA"/>
</dbReference>
<keyword evidence="6 8" id="KW-0472">Membrane</keyword>
<evidence type="ECO:0000256" key="7">
    <source>
        <dbReference type="SAM" id="MobiDB-lite"/>
    </source>
</evidence>
<dbReference type="AlphaFoldDB" id="A0A4V6RHD9"/>
<dbReference type="PANTHER" id="PTHR13505">
    <property type="entry name" value="TRANSMEMBRANE PROTEIN 208"/>
    <property type="match status" value="1"/>
</dbReference>
<dbReference type="GO" id="GO:0006624">
    <property type="term" value="P:vacuolar protein processing"/>
    <property type="evidence" value="ECO:0007669"/>
    <property type="project" value="TreeGrafter"/>
</dbReference>
<dbReference type="PANTHER" id="PTHR13505:SF7">
    <property type="entry name" value="TRANSMEMBRANE PROTEIN 208"/>
    <property type="match status" value="1"/>
</dbReference>
<feature type="transmembrane region" description="Helical" evidence="8">
    <location>
        <begin position="20"/>
        <end position="38"/>
    </location>
</feature>
<comment type="similarity">
    <text evidence="2">Belongs to the TMEM208 family.</text>
</comment>
<evidence type="ECO:0000256" key="2">
    <source>
        <dbReference type="ARBA" id="ARBA00009950"/>
    </source>
</evidence>
<organism evidence="9 10">
    <name type="scientific">Ascodesmis nigricans</name>
    <dbReference type="NCBI Taxonomy" id="341454"/>
    <lineage>
        <taxon>Eukaryota</taxon>
        <taxon>Fungi</taxon>
        <taxon>Dikarya</taxon>
        <taxon>Ascomycota</taxon>
        <taxon>Pezizomycotina</taxon>
        <taxon>Pezizomycetes</taxon>
        <taxon>Pezizales</taxon>
        <taxon>Ascodesmidaceae</taxon>
        <taxon>Ascodesmis</taxon>
    </lineage>
</organism>
<evidence type="ECO:0008006" key="11">
    <source>
        <dbReference type="Google" id="ProtNLM"/>
    </source>
</evidence>
<evidence type="ECO:0000256" key="5">
    <source>
        <dbReference type="ARBA" id="ARBA00022989"/>
    </source>
</evidence>
<dbReference type="InParanoid" id="A0A4V6RHD9"/>
<evidence type="ECO:0000256" key="8">
    <source>
        <dbReference type="SAM" id="Phobius"/>
    </source>
</evidence>
<proteinExistence type="inferred from homology"/>
<evidence type="ECO:0000256" key="1">
    <source>
        <dbReference type="ARBA" id="ARBA00004477"/>
    </source>
</evidence>
<name>A0A4V6RHD9_9PEZI</name>
<protein>
    <recommendedName>
        <fullName evidence="11">DUF788-domain-containing protein</fullName>
    </recommendedName>
</protein>
<reference evidence="9 10" key="1">
    <citation type="submission" date="2019-04" db="EMBL/GenBank/DDBJ databases">
        <title>Comparative genomics and transcriptomics to analyze fruiting body development in filamentous ascomycetes.</title>
        <authorList>
            <consortium name="DOE Joint Genome Institute"/>
            <person name="Lutkenhaus R."/>
            <person name="Traeger S."/>
            <person name="Breuer J."/>
            <person name="Kuo A."/>
            <person name="Lipzen A."/>
            <person name="Pangilinan J."/>
            <person name="Dilworth D."/>
            <person name="Sandor L."/>
            <person name="Poggeler S."/>
            <person name="Barry K."/>
            <person name="Grigoriev I.V."/>
            <person name="Nowrousian M."/>
        </authorList>
    </citation>
    <scope>NUCLEOTIDE SEQUENCE [LARGE SCALE GENOMIC DNA]</scope>
    <source>
        <strain evidence="9 10">CBS 389.68</strain>
    </source>
</reference>
<dbReference type="Pfam" id="PF05620">
    <property type="entry name" value="TMEM208_SND2"/>
    <property type="match status" value="1"/>
</dbReference>
<evidence type="ECO:0000256" key="3">
    <source>
        <dbReference type="ARBA" id="ARBA00022692"/>
    </source>
</evidence>
<dbReference type="InterPro" id="IPR008506">
    <property type="entry name" value="SND2/TMEM208"/>
</dbReference>
<feature type="transmembrane region" description="Helical" evidence="8">
    <location>
        <begin position="93"/>
        <end position="111"/>
    </location>
</feature>
<gene>
    <name evidence="9" type="ORF">EX30DRAFT_341877</name>
</gene>
<dbReference type="Proteomes" id="UP000298138">
    <property type="component" value="Unassembled WGS sequence"/>
</dbReference>
<dbReference type="OrthoDB" id="10012212at2759"/>
<feature type="region of interest" description="Disordered" evidence="7">
    <location>
        <begin position="148"/>
        <end position="180"/>
    </location>
</feature>
<keyword evidence="5 8" id="KW-1133">Transmembrane helix</keyword>
<evidence type="ECO:0000256" key="4">
    <source>
        <dbReference type="ARBA" id="ARBA00022824"/>
    </source>
</evidence>
<sequence length="180" mass="20029">MAKKAAKTLANTNAAHLRQAHLISATLHTIFILLRLIFLHGSWKKYILLSTPALLLEAYLDRIGRPKYRADEQGHRVLVSAGEDLGSKGLMEYAWDVVYVTWICLVVVGVVGERGWWVALVVPMYGAFLAVTLVNDFRQGRIPGMPSMPSMSAEGAGQQGVSKRQQKMEKRGGQRQKVVR</sequence>
<dbReference type="GO" id="GO:0005773">
    <property type="term" value="C:vacuole"/>
    <property type="evidence" value="ECO:0007669"/>
    <property type="project" value="GOC"/>
</dbReference>
<evidence type="ECO:0000256" key="6">
    <source>
        <dbReference type="ARBA" id="ARBA00023136"/>
    </source>
</evidence>
<feature type="transmembrane region" description="Helical" evidence="8">
    <location>
        <begin position="117"/>
        <end position="135"/>
    </location>
</feature>
<comment type="subcellular location">
    <subcellularLocation>
        <location evidence="1">Endoplasmic reticulum membrane</location>
        <topology evidence="1">Multi-pass membrane protein</topology>
    </subcellularLocation>
</comment>
<evidence type="ECO:0000313" key="10">
    <source>
        <dbReference type="Proteomes" id="UP000298138"/>
    </source>
</evidence>
<keyword evidence="3 8" id="KW-0812">Transmembrane</keyword>
<dbReference type="GO" id="GO:0005789">
    <property type="term" value="C:endoplasmic reticulum membrane"/>
    <property type="evidence" value="ECO:0007669"/>
    <property type="project" value="UniProtKB-SubCell"/>
</dbReference>
<keyword evidence="10" id="KW-1185">Reference proteome</keyword>
<accession>A0A4V6RHD9</accession>
<keyword evidence="4" id="KW-0256">Endoplasmic reticulum</keyword>